<name>A5WXV7_AGRTU</name>
<reference evidence="10" key="1">
    <citation type="submission" date="2005-05" db="EMBL/GenBank/DDBJ databases">
        <title>Complete sequence of the Ti plasmid pTiBo542 from the supervirulent Agrobacterium tumefaciens strain Bo542.</title>
        <authorList>
            <person name="Oger P.M."/>
            <person name="Farrand S.K."/>
            <person name="Olsen G.J."/>
            <person name="Reich C."/>
        </authorList>
    </citation>
    <scope>NUCLEOTIDE SEQUENCE</scope>
    <source>
        <strain evidence="10">Bo542</strain>
        <plasmid evidence="10">pTiBo542</plasmid>
    </source>
</reference>
<dbReference type="PROSITE" id="PS00211">
    <property type="entry name" value="ABC_TRANSPORTER_1"/>
    <property type="match status" value="1"/>
</dbReference>
<evidence type="ECO:0000256" key="3">
    <source>
        <dbReference type="ARBA" id="ARBA00022741"/>
    </source>
</evidence>
<evidence type="ECO:0000313" key="10">
    <source>
        <dbReference type="EMBL" id="AAZ50425.1"/>
    </source>
</evidence>
<comment type="function">
    <text evidence="7">Part of the ABC transporter complex PotABCD involved in spermidine/putrescine import. Responsible for energy coupling to the transport system.</text>
</comment>
<dbReference type="Gene3D" id="3.40.50.300">
    <property type="entry name" value="P-loop containing nucleotide triphosphate hydrolases"/>
    <property type="match status" value="1"/>
</dbReference>
<evidence type="ECO:0000259" key="9">
    <source>
        <dbReference type="PROSITE" id="PS50893"/>
    </source>
</evidence>
<dbReference type="SUPFAM" id="SSF52540">
    <property type="entry name" value="P-loop containing nucleoside triphosphate hydrolases"/>
    <property type="match status" value="1"/>
</dbReference>
<dbReference type="GO" id="GO:0016887">
    <property type="term" value="F:ATP hydrolysis activity"/>
    <property type="evidence" value="ECO:0007669"/>
    <property type="project" value="InterPro"/>
</dbReference>
<sequence>MIRIKGDLVSLVGMKMRRRPDRGPNMQNQPEPAINKVQPSSLPISIAGVTKSYGPVKVLSDINLHIRSGEFMTLLGPSGSGKTTLLMTLAGFIRPDFGSLKFGEEEVILRAPHLRGVGMMFQNYALFPHMSVEANIAYPLKIRGEDRETIKTRVRDVLETVQLGGYGSRRISELSGGQRQRIALARAIVFKPKILLMDEPLSALDKNLRELMQLELRTMHEQLGMTTVLVTHDQREALTMSDRIAVLRNGKIAQVDTSETLYLEPNSEFVAAFMGESSFLTVEHDGASFCFHGRKLSTESVTEEGAARHLLVLRPEKLDFIAERERSSYNSFDGIVEKVLFQGESCLVHVRLTTGELVQVRRNLRESNKSDLPKVNDQVILGLHPNETRIVTGE</sequence>
<evidence type="ECO:0000256" key="7">
    <source>
        <dbReference type="RuleBase" id="RU364083"/>
    </source>
</evidence>
<proteinExistence type="inferred from homology"/>
<dbReference type="InterPro" id="IPR003439">
    <property type="entry name" value="ABC_transporter-like_ATP-bd"/>
</dbReference>
<dbReference type="AlphaFoldDB" id="A5WXV7"/>
<accession>A5WXV7</accession>
<organism evidence="10">
    <name type="scientific">Agrobacterium tumefaciens</name>
    <dbReference type="NCBI Taxonomy" id="358"/>
    <lineage>
        <taxon>Bacteria</taxon>
        <taxon>Pseudomonadati</taxon>
        <taxon>Pseudomonadota</taxon>
        <taxon>Alphaproteobacteria</taxon>
        <taxon>Hyphomicrobiales</taxon>
        <taxon>Rhizobiaceae</taxon>
        <taxon>Rhizobium/Agrobacterium group</taxon>
        <taxon>Agrobacterium</taxon>
        <taxon>Agrobacterium tumefaciens complex</taxon>
    </lineage>
</organism>
<dbReference type="InterPro" id="IPR003593">
    <property type="entry name" value="AAA+_ATPase"/>
</dbReference>
<dbReference type="InterPro" id="IPR005893">
    <property type="entry name" value="PotA-like"/>
</dbReference>
<keyword evidence="4 7" id="KW-0067">ATP-binding</keyword>
<dbReference type="InterPro" id="IPR017871">
    <property type="entry name" value="ABC_transporter-like_CS"/>
</dbReference>
<dbReference type="PROSITE" id="PS50893">
    <property type="entry name" value="ABC_TRANSPORTER_2"/>
    <property type="match status" value="1"/>
</dbReference>
<dbReference type="Pfam" id="PF08402">
    <property type="entry name" value="TOBE_2"/>
    <property type="match status" value="1"/>
</dbReference>
<feature type="region of interest" description="Disordered" evidence="8">
    <location>
        <begin position="18"/>
        <end position="37"/>
    </location>
</feature>
<evidence type="ECO:0000256" key="8">
    <source>
        <dbReference type="SAM" id="MobiDB-lite"/>
    </source>
</evidence>
<evidence type="ECO:0000256" key="5">
    <source>
        <dbReference type="ARBA" id="ARBA00022967"/>
    </source>
</evidence>
<keyword evidence="3 7" id="KW-0547">Nucleotide-binding</keyword>
<evidence type="ECO:0000256" key="6">
    <source>
        <dbReference type="ARBA" id="ARBA00023136"/>
    </source>
</evidence>
<dbReference type="GO" id="GO:0015417">
    <property type="term" value="F:ABC-type polyamine transporter activity"/>
    <property type="evidence" value="ECO:0007669"/>
    <property type="project" value="UniProtKB-EC"/>
</dbReference>
<keyword evidence="5 7" id="KW-1278">Translocase</keyword>
<dbReference type="GO" id="GO:0005524">
    <property type="term" value="F:ATP binding"/>
    <property type="evidence" value="ECO:0007669"/>
    <property type="project" value="UniProtKB-KW"/>
</dbReference>
<keyword evidence="10" id="KW-0614">Plasmid</keyword>
<dbReference type="InterPro" id="IPR013611">
    <property type="entry name" value="Transp-assoc_OB_typ2"/>
</dbReference>
<dbReference type="SMART" id="SM00382">
    <property type="entry name" value="AAA"/>
    <property type="match status" value="1"/>
</dbReference>
<evidence type="ECO:0000256" key="1">
    <source>
        <dbReference type="ARBA" id="ARBA00022448"/>
    </source>
</evidence>
<dbReference type="InterPro" id="IPR027417">
    <property type="entry name" value="P-loop_NTPase"/>
</dbReference>
<dbReference type="FunFam" id="3.40.50.300:FF:000133">
    <property type="entry name" value="Spermidine/putrescine import ATP-binding protein PotA"/>
    <property type="match status" value="1"/>
</dbReference>
<keyword evidence="6 7" id="KW-0472">Membrane</keyword>
<dbReference type="PANTHER" id="PTHR42781">
    <property type="entry name" value="SPERMIDINE/PUTRESCINE IMPORT ATP-BINDING PROTEIN POTA"/>
    <property type="match status" value="1"/>
</dbReference>
<dbReference type="EC" id="7.6.2.11" evidence="7"/>
<dbReference type="NCBIfam" id="TIGR01187">
    <property type="entry name" value="potA"/>
    <property type="match status" value="1"/>
</dbReference>
<feature type="domain" description="ABC transporter" evidence="9">
    <location>
        <begin position="44"/>
        <end position="274"/>
    </location>
</feature>
<dbReference type="Pfam" id="PF00005">
    <property type="entry name" value="ABC_tran"/>
    <property type="match status" value="1"/>
</dbReference>
<dbReference type="EMBL" id="DQ058764">
    <property type="protein sequence ID" value="AAZ50425.1"/>
    <property type="molecule type" value="Genomic_DNA"/>
</dbReference>
<comment type="catalytic activity">
    <reaction evidence="7">
        <text>ATP + H2O + polyamine-[polyamine-binding protein]Side 1 = ADP + phosphate + polyamineSide 2 + [polyamine-binding protein]Side 1.</text>
        <dbReference type="EC" id="7.6.2.11"/>
    </reaction>
</comment>
<evidence type="ECO:0000256" key="4">
    <source>
        <dbReference type="ARBA" id="ARBA00022840"/>
    </source>
</evidence>
<gene>
    <name evidence="10" type="primary">motB</name>
    <name evidence="7" type="synonym">potA</name>
    <name evidence="10" type="ORF">pTiBo034</name>
</gene>
<keyword evidence="2 7" id="KW-1003">Cell membrane</keyword>
<comment type="subunit">
    <text evidence="7">The complex is composed of two ATP-binding proteins (PotA), two transmembrane proteins (PotB and PotC) and a solute-binding protein (PotD).</text>
</comment>
<protein>
    <recommendedName>
        <fullName evidence="7">Spermidine/putrescine import ATP-binding protein PotA</fullName>
        <ecNumber evidence="7">7.6.2.11</ecNumber>
    </recommendedName>
</protein>
<dbReference type="GO" id="GO:0015847">
    <property type="term" value="P:putrescine transport"/>
    <property type="evidence" value="ECO:0007669"/>
    <property type="project" value="UniProtKB-ARBA"/>
</dbReference>
<dbReference type="InterPro" id="IPR008995">
    <property type="entry name" value="Mo/tungstate-bd_C_term_dom"/>
</dbReference>
<dbReference type="GO" id="GO:0043190">
    <property type="term" value="C:ATP-binding cassette (ABC) transporter complex"/>
    <property type="evidence" value="ECO:0007669"/>
    <property type="project" value="InterPro"/>
</dbReference>
<comment type="similarity">
    <text evidence="7">Belongs to the ABC transporter superfamily. Spermidine/putrescine importer (TC 3.A.1.11.1) family.</text>
</comment>
<dbReference type="RefSeq" id="WP_012477978.1">
    <property type="nucleotide sequence ID" value="NZ_JAALYI010000026.1"/>
</dbReference>
<geneLocation type="plasmid" evidence="10">
    <name>pTiBo542</name>
</geneLocation>
<evidence type="ECO:0000256" key="2">
    <source>
        <dbReference type="ARBA" id="ARBA00022475"/>
    </source>
</evidence>
<dbReference type="InterPro" id="IPR050093">
    <property type="entry name" value="ABC_SmlMolc_Importer"/>
</dbReference>
<keyword evidence="1 7" id="KW-0813">Transport</keyword>
<dbReference type="PANTHER" id="PTHR42781:SF4">
    <property type="entry name" value="SPERMIDINE_PUTRESCINE IMPORT ATP-BINDING PROTEIN POTA"/>
    <property type="match status" value="1"/>
</dbReference>
<dbReference type="SUPFAM" id="SSF50331">
    <property type="entry name" value="MOP-like"/>
    <property type="match status" value="1"/>
</dbReference>